<reference evidence="1 2" key="1">
    <citation type="submission" date="2016-11" db="EMBL/GenBank/DDBJ databases">
        <authorList>
            <person name="Jaros S."/>
            <person name="Januszkiewicz K."/>
            <person name="Wedrychowicz H."/>
        </authorList>
    </citation>
    <scope>NUCLEOTIDE SEQUENCE [LARGE SCALE GENOMIC DNA]</scope>
    <source>
        <strain evidence="1 2">DSM 44666</strain>
    </source>
</reference>
<dbReference type="InterPro" id="IPR011008">
    <property type="entry name" value="Dimeric_a/b-barrel"/>
</dbReference>
<evidence type="ECO:0000313" key="2">
    <source>
        <dbReference type="Proteomes" id="UP000184476"/>
    </source>
</evidence>
<dbReference type="EMBL" id="FQVL01000003">
    <property type="protein sequence ID" value="SHE82829.1"/>
    <property type="molecule type" value="Genomic_DNA"/>
</dbReference>
<accession>A0A1M4WNK6</accession>
<dbReference type="STRING" id="112248.SAMN05444392_103305"/>
<dbReference type="AlphaFoldDB" id="A0A1M4WNK6"/>
<evidence type="ECO:0000313" key="1">
    <source>
        <dbReference type="EMBL" id="SHE82829.1"/>
    </source>
</evidence>
<protein>
    <recommendedName>
        <fullName evidence="3">EthD domain-containing protein</fullName>
    </recommendedName>
</protein>
<organism evidence="1 2">
    <name type="scientific">Seinonella peptonophila</name>
    <dbReference type="NCBI Taxonomy" id="112248"/>
    <lineage>
        <taxon>Bacteria</taxon>
        <taxon>Bacillati</taxon>
        <taxon>Bacillota</taxon>
        <taxon>Bacilli</taxon>
        <taxon>Bacillales</taxon>
        <taxon>Thermoactinomycetaceae</taxon>
        <taxon>Seinonella</taxon>
    </lineage>
</organism>
<sequence length="113" mass="12915">MHKISIFVQGINNISSFKEYLNDKVIPHSLNSTTIYRVQITSFGPSVDPTPKNLSLIQFMFEIYFDSTEDMNKFMVSTHGAELLDLLINNPFGEVGTFVGDEMYLIPEQIHRP</sequence>
<name>A0A1M4WNK6_9BACL</name>
<dbReference type="Gene3D" id="3.30.70.100">
    <property type="match status" value="1"/>
</dbReference>
<proteinExistence type="predicted"/>
<keyword evidence="2" id="KW-1185">Reference proteome</keyword>
<dbReference type="SUPFAM" id="SSF54909">
    <property type="entry name" value="Dimeric alpha+beta barrel"/>
    <property type="match status" value="1"/>
</dbReference>
<dbReference type="RefSeq" id="WP_073154381.1">
    <property type="nucleotide sequence ID" value="NZ_FQVL01000003.1"/>
</dbReference>
<dbReference type="Proteomes" id="UP000184476">
    <property type="component" value="Unassembled WGS sequence"/>
</dbReference>
<gene>
    <name evidence="1" type="ORF">SAMN05444392_103305</name>
</gene>
<evidence type="ECO:0008006" key="3">
    <source>
        <dbReference type="Google" id="ProtNLM"/>
    </source>
</evidence>